<feature type="chain" id="PRO_5047275190" evidence="1">
    <location>
        <begin position="28"/>
        <end position="335"/>
    </location>
</feature>
<evidence type="ECO:0000256" key="1">
    <source>
        <dbReference type="SAM" id="SignalP"/>
    </source>
</evidence>
<reference evidence="2 3" key="1">
    <citation type="submission" date="2021-12" db="EMBL/GenBank/DDBJ databases">
        <title>Discovery of the Pendulisporaceae a myxobacterial family with distinct sporulation behavior and unique specialized metabolism.</title>
        <authorList>
            <person name="Garcia R."/>
            <person name="Popoff A."/>
            <person name="Bader C.D."/>
            <person name="Loehr J."/>
            <person name="Walesch S."/>
            <person name="Walt C."/>
            <person name="Boldt J."/>
            <person name="Bunk B."/>
            <person name="Haeckl F.J.F.P.J."/>
            <person name="Gunesch A.P."/>
            <person name="Birkelbach J."/>
            <person name="Nuebel U."/>
            <person name="Pietschmann T."/>
            <person name="Bach T."/>
            <person name="Mueller R."/>
        </authorList>
    </citation>
    <scope>NUCLEOTIDE SEQUENCE [LARGE SCALE GENOMIC DNA]</scope>
    <source>
        <strain evidence="2 3">MSr11954</strain>
    </source>
</reference>
<organism evidence="2 3">
    <name type="scientific">Pendulispora albinea</name>
    <dbReference type="NCBI Taxonomy" id="2741071"/>
    <lineage>
        <taxon>Bacteria</taxon>
        <taxon>Pseudomonadati</taxon>
        <taxon>Myxococcota</taxon>
        <taxon>Myxococcia</taxon>
        <taxon>Myxococcales</taxon>
        <taxon>Sorangiineae</taxon>
        <taxon>Pendulisporaceae</taxon>
        <taxon>Pendulispora</taxon>
    </lineage>
</organism>
<dbReference type="Proteomes" id="UP001370348">
    <property type="component" value="Chromosome"/>
</dbReference>
<accession>A0ABZ2LSI5</accession>
<keyword evidence="3" id="KW-1185">Reference proteome</keyword>
<gene>
    <name evidence="2" type="ORF">LZC94_32565</name>
</gene>
<proteinExistence type="predicted"/>
<sequence>MAKRSFPTAMLGALVLGLLGVEGRASAGEPSRVKLVYARGAGAEKCPDEETLRNGVSGRLGRDPFDDHAERTVIARVSRARRTLRTRIEVRDASGELAGERELSSQGKDCAELAAATELAIAIAIDPLGAMEPKPPRPIVIKEEPPPAPPPPPPRVEVLVAAPAPPPPPPPRLHLSIYANGGAIVAFGAEPDLSQGGRVLVGVRHDAVSIGVDARMDAAASQAVGPGSIRASLVLGSVVPCVHHRVFAGCAILGVGALRSEGRSFEESRTSSTPVFVTGGRVALEIPLHGVLSLNFHGDVLVPLSQTVAQVNQSEVWRSPSVSGAVGFGLGVHIP</sequence>
<name>A0ABZ2LSI5_9BACT</name>
<protein>
    <submittedName>
        <fullName evidence="2">Uncharacterized protein</fullName>
    </submittedName>
</protein>
<feature type="signal peptide" evidence="1">
    <location>
        <begin position="1"/>
        <end position="27"/>
    </location>
</feature>
<dbReference type="RefSeq" id="WP_394822191.1">
    <property type="nucleotide sequence ID" value="NZ_CP089984.1"/>
</dbReference>
<evidence type="ECO:0000313" key="2">
    <source>
        <dbReference type="EMBL" id="WXB12569.1"/>
    </source>
</evidence>
<dbReference type="EMBL" id="CP089984">
    <property type="protein sequence ID" value="WXB12569.1"/>
    <property type="molecule type" value="Genomic_DNA"/>
</dbReference>
<keyword evidence="1" id="KW-0732">Signal</keyword>
<evidence type="ECO:0000313" key="3">
    <source>
        <dbReference type="Proteomes" id="UP001370348"/>
    </source>
</evidence>